<accession>A0A433C7S6</accession>
<gene>
    <name evidence="1" type="ORF">BC936DRAFT_138521</name>
</gene>
<dbReference type="AlphaFoldDB" id="A0A433C7S6"/>
<organism evidence="1 2">
    <name type="scientific">Jimgerdemannia flammicorona</name>
    <dbReference type="NCBI Taxonomy" id="994334"/>
    <lineage>
        <taxon>Eukaryota</taxon>
        <taxon>Fungi</taxon>
        <taxon>Fungi incertae sedis</taxon>
        <taxon>Mucoromycota</taxon>
        <taxon>Mucoromycotina</taxon>
        <taxon>Endogonomycetes</taxon>
        <taxon>Endogonales</taxon>
        <taxon>Endogonaceae</taxon>
        <taxon>Jimgerdemannia</taxon>
    </lineage>
</organism>
<protein>
    <submittedName>
        <fullName evidence="1">Uncharacterized protein</fullName>
    </submittedName>
</protein>
<name>A0A433C7S6_9FUNG</name>
<dbReference type="Proteomes" id="UP000268093">
    <property type="component" value="Unassembled WGS sequence"/>
</dbReference>
<evidence type="ECO:0000313" key="1">
    <source>
        <dbReference type="EMBL" id="RUP34629.1"/>
    </source>
</evidence>
<comment type="caution">
    <text evidence="1">The sequence shown here is derived from an EMBL/GenBank/DDBJ whole genome shotgun (WGS) entry which is preliminary data.</text>
</comment>
<proteinExistence type="predicted"/>
<sequence>MQKAHGFAIRISVAIYPTSTTSKRVTSAPRERGIRANLLNLLPTARRSRRSKIVQPVGGKVFVTPKFISIFGECLLLGRTIISSLPVPP</sequence>
<reference evidence="1 2" key="1">
    <citation type="journal article" date="2018" name="New Phytol.">
        <title>Phylogenomics of Endogonaceae and evolution of mycorrhizas within Mucoromycota.</title>
        <authorList>
            <person name="Chang Y."/>
            <person name="Desiro A."/>
            <person name="Na H."/>
            <person name="Sandor L."/>
            <person name="Lipzen A."/>
            <person name="Clum A."/>
            <person name="Barry K."/>
            <person name="Grigoriev I.V."/>
            <person name="Martin F.M."/>
            <person name="Stajich J.E."/>
            <person name="Smith M.E."/>
            <person name="Bonito G."/>
            <person name="Spatafora J.W."/>
        </authorList>
    </citation>
    <scope>NUCLEOTIDE SEQUENCE [LARGE SCALE GENOMIC DNA]</scope>
    <source>
        <strain evidence="1 2">GMNB39</strain>
    </source>
</reference>
<dbReference type="EMBL" id="RBNI01013300">
    <property type="protein sequence ID" value="RUP34629.1"/>
    <property type="molecule type" value="Genomic_DNA"/>
</dbReference>
<evidence type="ECO:0000313" key="2">
    <source>
        <dbReference type="Proteomes" id="UP000268093"/>
    </source>
</evidence>
<keyword evidence="2" id="KW-1185">Reference proteome</keyword>